<keyword evidence="23" id="KW-0407">Ion channel</keyword>
<gene>
    <name evidence="35" type="ORF">HERILL_LOCUS14537</name>
</gene>
<dbReference type="GO" id="GO:0055038">
    <property type="term" value="C:recycling endosome membrane"/>
    <property type="evidence" value="ECO:0007669"/>
    <property type="project" value="UniProtKB-SubCell"/>
</dbReference>
<reference evidence="35 36" key="1">
    <citation type="submission" date="2020-11" db="EMBL/GenBank/DDBJ databases">
        <authorList>
            <person name="Wallbank WR R."/>
            <person name="Pardo Diaz C."/>
            <person name="Kozak K."/>
            <person name="Martin S."/>
            <person name="Jiggins C."/>
            <person name="Moest M."/>
            <person name="Warren A I."/>
            <person name="Generalovic N T."/>
            <person name="Byers J.R.P. K."/>
            <person name="Montejo-Kovacevich G."/>
            <person name="Yen C E."/>
        </authorList>
    </citation>
    <scope>NUCLEOTIDE SEQUENCE [LARGE SCALE GENOMIC DNA]</scope>
</reference>
<dbReference type="PANTHER" id="PTHR24223:SF456">
    <property type="entry name" value="MULTIDRUG RESISTANCE-ASSOCIATED PROTEIN LETHAL(2)03659"/>
    <property type="match status" value="1"/>
</dbReference>
<keyword evidence="19" id="KW-0869">Chloride channel</keyword>
<comment type="subcellular location">
    <subcellularLocation>
        <location evidence="2">Apical cell membrane</location>
        <topology evidence="2">Multi-pass membrane protein</topology>
    </subcellularLocation>
    <subcellularLocation>
        <location evidence="4">Early endosome membrane</location>
        <topology evidence="4">Multi-pass membrane protein</topology>
    </subcellularLocation>
    <subcellularLocation>
        <location evidence="3">Endoplasmic reticulum membrane</location>
        <topology evidence="3">Multi-pass membrane protein</topology>
    </subcellularLocation>
    <subcellularLocation>
        <location evidence="1">Recycling endosome membrane</location>
        <topology evidence="1">Multi-pass membrane protein</topology>
    </subcellularLocation>
</comment>
<feature type="domain" description="ABC transporter" evidence="33">
    <location>
        <begin position="432"/>
        <end position="685"/>
    </location>
</feature>
<evidence type="ECO:0000256" key="24">
    <source>
        <dbReference type="ARBA" id="ARBA00024167"/>
    </source>
</evidence>
<dbReference type="CDD" id="cd03244">
    <property type="entry name" value="ABCC_MRP_domain2"/>
    <property type="match status" value="1"/>
</dbReference>
<evidence type="ECO:0000256" key="4">
    <source>
        <dbReference type="ARBA" id="ARBA00004520"/>
    </source>
</evidence>
<feature type="transmembrane region" description="Helical" evidence="32">
    <location>
        <begin position="927"/>
        <end position="945"/>
    </location>
</feature>
<feature type="domain" description="ABC transmembrane type-1" evidence="34">
    <location>
        <begin position="857"/>
        <end position="1093"/>
    </location>
</feature>
<dbReference type="GO" id="GO:0005260">
    <property type="term" value="F:intracellularly ATP-gated chloride channel activity"/>
    <property type="evidence" value="ECO:0007669"/>
    <property type="project" value="UniProtKB-EC"/>
</dbReference>
<dbReference type="PROSITE" id="PS50929">
    <property type="entry name" value="ABC_TM1F"/>
    <property type="match status" value="2"/>
</dbReference>
<evidence type="ECO:0000313" key="36">
    <source>
        <dbReference type="Proteomes" id="UP000594454"/>
    </source>
</evidence>
<evidence type="ECO:0000256" key="30">
    <source>
        <dbReference type="ARBA" id="ARBA00048778"/>
    </source>
</evidence>
<dbReference type="EC" id="5.6.1.6" evidence="7"/>
<evidence type="ECO:0000256" key="8">
    <source>
        <dbReference type="ARBA" id="ARBA00016668"/>
    </source>
</evidence>
<evidence type="ECO:0000256" key="1">
    <source>
        <dbReference type="ARBA" id="ARBA00004195"/>
    </source>
</evidence>
<evidence type="ECO:0000256" key="2">
    <source>
        <dbReference type="ARBA" id="ARBA00004424"/>
    </source>
</evidence>
<comment type="similarity">
    <text evidence="5">Belongs to the ABC transporter superfamily. ABCC family. CFTR transporter (TC 3.A.1.202) subfamily.</text>
</comment>
<dbReference type="Pfam" id="PF00664">
    <property type="entry name" value="ABC_membrane"/>
    <property type="match status" value="2"/>
</dbReference>
<evidence type="ECO:0000256" key="9">
    <source>
        <dbReference type="ARBA" id="ARBA00022448"/>
    </source>
</evidence>
<feature type="transmembrane region" description="Helical" evidence="32">
    <location>
        <begin position="131"/>
        <end position="152"/>
    </location>
</feature>
<dbReference type="InterPro" id="IPR009147">
    <property type="entry name" value="CFTR/ABCC7"/>
</dbReference>
<evidence type="ECO:0000256" key="7">
    <source>
        <dbReference type="ARBA" id="ARBA00012195"/>
    </source>
</evidence>
<keyword evidence="11 32" id="KW-0812">Transmembrane</keyword>
<feature type="transmembrane region" description="Helical" evidence="32">
    <location>
        <begin position="855"/>
        <end position="879"/>
    </location>
</feature>
<evidence type="ECO:0000256" key="31">
    <source>
        <dbReference type="SAM" id="MobiDB-lite"/>
    </source>
</evidence>
<feature type="transmembrane region" description="Helical" evidence="32">
    <location>
        <begin position="232"/>
        <end position="251"/>
    </location>
</feature>
<dbReference type="SMART" id="SM00382">
    <property type="entry name" value="AAA"/>
    <property type="match status" value="2"/>
</dbReference>
<protein>
    <recommendedName>
        <fullName evidence="8">Cystic fibrosis transmembrane conductance regulator</fullName>
        <ecNumber evidence="7">5.6.1.6</ecNumber>
    </recommendedName>
    <alternativeName>
        <fullName evidence="25">ATP-binding cassette sub-family C member 7</fullName>
    </alternativeName>
    <alternativeName>
        <fullName evidence="26">Channel conductance-controlling ATPase</fullName>
    </alternativeName>
    <alternativeName>
        <fullName evidence="27">cAMP-dependent chloride channel</fullName>
    </alternativeName>
</protein>
<evidence type="ECO:0000256" key="17">
    <source>
        <dbReference type="ARBA" id="ARBA00023065"/>
    </source>
</evidence>
<evidence type="ECO:0000256" key="6">
    <source>
        <dbReference type="ARBA" id="ARBA00009726"/>
    </source>
</evidence>
<dbReference type="GO" id="GO:0005524">
    <property type="term" value="F:ATP binding"/>
    <property type="evidence" value="ECO:0007669"/>
    <property type="project" value="UniProtKB-KW"/>
</dbReference>
<keyword evidence="13" id="KW-0967">Endosome</keyword>
<dbReference type="OMA" id="MALFCTM"/>
<dbReference type="InterPro" id="IPR050173">
    <property type="entry name" value="ABC_transporter_C-like"/>
</dbReference>
<dbReference type="GO" id="GO:0016887">
    <property type="term" value="F:ATP hydrolysis activity"/>
    <property type="evidence" value="ECO:0007669"/>
    <property type="project" value="InterPro"/>
</dbReference>
<proteinExistence type="inferred from homology"/>
<comment type="catalytic activity">
    <reaction evidence="28">
        <text>ATP + H2O + closed Cl(-) channel = ADP + phosphate + open Cl(-) channel.</text>
        <dbReference type="EC" id="5.6.1.6"/>
    </reaction>
</comment>
<feature type="region of interest" description="Disordered" evidence="31">
    <location>
        <begin position="686"/>
        <end position="727"/>
    </location>
</feature>
<dbReference type="GO" id="GO:0005789">
    <property type="term" value="C:endoplasmic reticulum membrane"/>
    <property type="evidence" value="ECO:0007669"/>
    <property type="project" value="UniProtKB-SubCell"/>
</dbReference>
<dbReference type="InterPro" id="IPR044746">
    <property type="entry name" value="ABCC_6TM_D1"/>
</dbReference>
<dbReference type="InParanoid" id="A0A7R8V4V2"/>
<evidence type="ECO:0000256" key="16">
    <source>
        <dbReference type="ARBA" id="ARBA00022989"/>
    </source>
</evidence>
<feature type="domain" description="ABC transmembrane type-1" evidence="34">
    <location>
        <begin position="90"/>
        <end position="366"/>
    </location>
</feature>
<evidence type="ECO:0000256" key="27">
    <source>
        <dbReference type="ARBA" id="ARBA00033163"/>
    </source>
</evidence>
<evidence type="ECO:0000256" key="11">
    <source>
        <dbReference type="ARBA" id="ARBA00022692"/>
    </source>
</evidence>
<dbReference type="PRINTS" id="PR01851">
    <property type="entry name" value="CYSFIBREGLTR"/>
</dbReference>
<keyword evidence="20" id="KW-0325">Glycoprotein</keyword>
<dbReference type="SUPFAM" id="SSF52540">
    <property type="entry name" value="P-loop containing nucleoside triphosphate hydrolases"/>
    <property type="match status" value="2"/>
</dbReference>
<dbReference type="GO" id="GO:0034707">
    <property type="term" value="C:chloride channel complex"/>
    <property type="evidence" value="ECO:0007669"/>
    <property type="project" value="UniProtKB-KW"/>
</dbReference>
<dbReference type="Gene3D" id="1.20.1560.10">
    <property type="entry name" value="ABC transporter type 1, transmembrane domain"/>
    <property type="match status" value="2"/>
</dbReference>
<evidence type="ECO:0000256" key="18">
    <source>
        <dbReference type="ARBA" id="ARBA00023136"/>
    </source>
</evidence>
<feature type="transmembrane region" description="Helical" evidence="32">
    <location>
        <begin position="315"/>
        <end position="338"/>
    </location>
</feature>
<evidence type="ECO:0000256" key="10">
    <source>
        <dbReference type="ARBA" id="ARBA00022553"/>
    </source>
</evidence>
<keyword evidence="17" id="KW-0406">Ion transport</keyword>
<feature type="transmembrane region" description="Helical" evidence="32">
    <location>
        <begin position="759"/>
        <end position="779"/>
    </location>
</feature>
<keyword evidence="9" id="KW-0813">Transport</keyword>
<evidence type="ECO:0000256" key="25">
    <source>
        <dbReference type="ARBA" id="ARBA00029720"/>
    </source>
</evidence>
<evidence type="ECO:0000256" key="21">
    <source>
        <dbReference type="ARBA" id="ARBA00023214"/>
    </source>
</evidence>
<comment type="catalytic activity">
    <reaction evidence="30">
        <text>ATP + H2O = ADP + phosphate + H(+)</text>
        <dbReference type="Rhea" id="RHEA:13065"/>
        <dbReference type="ChEBI" id="CHEBI:15377"/>
        <dbReference type="ChEBI" id="CHEBI:15378"/>
        <dbReference type="ChEBI" id="CHEBI:30616"/>
        <dbReference type="ChEBI" id="CHEBI:43474"/>
        <dbReference type="ChEBI" id="CHEBI:456216"/>
    </reaction>
    <physiologicalReaction direction="left-to-right" evidence="30">
        <dbReference type="Rhea" id="RHEA:13066"/>
    </physiologicalReaction>
</comment>
<dbReference type="Pfam" id="PF00005">
    <property type="entry name" value="ABC_tran"/>
    <property type="match status" value="2"/>
</dbReference>
<evidence type="ECO:0000256" key="15">
    <source>
        <dbReference type="ARBA" id="ARBA00022840"/>
    </source>
</evidence>
<keyword evidence="10" id="KW-0597">Phosphoprotein</keyword>
<keyword evidence="14" id="KW-0256">Endoplasmic reticulum</keyword>
<dbReference type="SUPFAM" id="SSF90123">
    <property type="entry name" value="ABC transporter transmembrane region"/>
    <property type="match status" value="2"/>
</dbReference>
<evidence type="ECO:0000259" key="33">
    <source>
        <dbReference type="PROSITE" id="PS50893"/>
    </source>
</evidence>
<evidence type="ECO:0000256" key="19">
    <source>
        <dbReference type="ARBA" id="ARBA00023173"/>
    </source>
</evidence>
<dbReference type="InterPro" id="IPR036640">
    <property type="entry name" value="ABC1_TM_sf"/>
</dbReference>
<dbReference type="FunFam" id="1.20.1560.10:FF:000026">
    <property type="entry name" value="Multidrug resistance-associated protein lethal(2)03659"/>
    <property type="match status" value="1"/>
</dbReference>
<dbReference type="GO" id="GO:0140359">
    <property type="term" value="F:ABC-type transporter activity"/>
    <property type="evidence" value="ECO:0007669"/>
    <property type="project" value="InterPro"/>
</dbReference>
<evidence type="ECO:0000259" key="34">
    <source>
        <dbReference type="PROSITE" id="PS50929"/>
    </source>
</evidence>
<comment type="similarity">
    <text evidence="6">Belongs to the ABC transporter superfamily. ABCC family. Conjugate transporter (TC 3.A.1.208) subfamily.</text>
</comment>
<dbReference type="InterPro" id="IPR011527">
    <property type="entry name" value="ABC1_TM_dom"/>
</dbReference>
<evidence type="ECO:0000256" key="3">
    <source>
        <dbReference type="ARBA" id="ARBA00004477"/>
    </source>
</evidence>
<dbReference type="CDD" id="cd18579">
    <property type="entry name" value="ABC_6TM_ABCC_D1"/>
    <property type="match status" value="1"/>
</dbReference>
<dbReference type="Gene3D" id="3.40.50.300">
    <property type="entry name" value="P-loop containing nucleotide triphosphate hydrolases"/>
    <property type="match status" value="2"/>
</dbReference>
<dbReference type="PANTHER" id="PTHR24223">
    <property type="entry name" value="ATP-BINDING CASSETTE SUB-FAMILY C"/>
    <property type="match status" value="1"/>
</dbReference>
<evidence type="ECO:0000256" key="23">
    <source>
        <dbReference type="ARBA" id="ARBA00023303"/>
    </source>
</evidence>
<keyword evidence="16 32" id="KW-1133">Transmembrane helix</keyword>
<keyword evidence="36" id="KW-1185">Reference proteome</keyword>
<evidence type="ECO:0000256" key="32">
    <source>
        <dbReference type="SAM" id="Phobius"/>
    </source>
</evidence>
<feature type="transmembrane region" description="Helical" evidence="32">
    <location>
        <begin position="1036"/>
        <end position="1057"/>
    </location>
</feature>
<keyword evidence="21" id="KW-0868">Chloride</keyword>
<dbReference type="FunFam" id="3.40.50.300:FF:000163">
    <property type="entry name" value="Multidrug resistance-associated protein member 4"/>
    <property type="match status" value="1"/>
</dbReference>
<dbReference type="PROSITE" id="PS00211">
    <property type="entry name" value="ABC_TRANSPORTER_1"/>
    <property type="match status" value="2"/>
</dbReference>
<dbReference type="InterPro" id="IPR003593">
    <property type="entry name" value="AAA+_ATPase"/>
</dbReference>
<name>A0A7R8V4V2_HERIL</name>
<comment type="catalytic activity">
    <reaction evidence="29">
        <text>hydrogencarbonate(in) = hydrogencarbonate(out)</text>
        <dbReference type="Rhea" id="RHEA:28695"/>
        <dbReference type="ChEBI" id="CHEBI:17544"/>
    </reaction>
</comment>
<evidence type="ECO:0000256" key="20">
    <source>
        <dbReference type="ARBA" id="ARBA00023180"/>
    </source>
</evidence>
<dbReference type="FunFam" id="3.40.50.300:FF:000482">
    <property type="entry name" value="Multidrug resistance-associated protein member 4"/>
    <property type="match status" value="1"/>
</dbReference>
<dbReference type="Proteomes" id="UP000594454">
    <property type="component" value="Chromosome 6"/>
</dbReference>
<evidence type="ECO:0000256" key="5">
    <source>
        <dbReference type="ARBA" id="ARBA00009118"/>
    </source>
</evidence>
<feature type="transmembrane region" description="Helical" evidence="32">
    <location>
        <begin position="204"/>
        <end position="226"/>
    </location>
</feature>
<dbReference type="GO" id="GO:0016324">
    <property type="term" value="C:apical plasma membrane"/>
    <property type="evidence" value="ECO:0007669"/>
    <property type="project" value="UniProtKB-SubCell"/>
</dbReference>
<keyword evidence="15" id="KW-0067">ATP-binding</keyword>
<dbReference type="GO" id="GO:0031901">
    <property type="term" value="C:early endosome membrane"/>
    <property type="evidence" value="ECO:0007669"/>
    <property type="project" value="UniProtKB-SubCell"/>
</dbReference>
<evidence type="ECO:0000256" key="22">
    <source>
        <dbReference type="ARBA" id="ARBA00023235"/>
    </source>
</evidence>
<accession>A0A7R8V4V2</accession>
<sequence length="1386" mass="154675">MEAIQRTLPPNPKDEANFLSELLFAWTVPIFKRGYSKTLDIADLFQPLRVDRSESLGDRLDKEWLHQVKTTKKPSLMKAMMKTFWKEIVFMGLLAVVNEIGVRLAQPIILGQLLLYFRLGINKDEDSKNDALAYAGALVALTAISALTFNHFTMCAFHNGMKLRVAVCSVIYRKALRLSRTALGDTAPGKVVNLLSNDVSRFDIVSIFVHSMWTAPLLAVIVGILLWNEIQWAGLVGIAVVFFVVPIQSYTGKLSSKFRYQTAVRTDERVRFMDEIISGVQVIKMYAWEKPFSKLISLARRMELKIVRKNSHVRALYMTFNLFTTRAAIFCTMLTIALTGGEITAAKIFVLSSYFNVIAWTMSQMFVRGVAEIAEAWVSFKRLQKFLEYEEKTESPKASKQAFLQEFGLNGNSNEKINMNGNVNVVPPDVLVQLNNVTAKWSDPIQQEINPRTGRPMKRNIGSEKHSSDSYDSPTLSNVSIDFKKGKLIGIIGSVGAGKSSLLQVILEELPIDSGSLVVQGKISYACQEPWVFAATVRQNILFGQEMEKSRYDSVVKSCALVKDFEQFENGDKTIIGEKGASLSGGQKARINLARSVYREADVYLLDDPLSAVDAHVGRHLFDEVIGPSGRLARRRATRILVTHQVHFLKEADWVVVLNDGKVAMQGTPNDLVKSGVDFAELLEQDENEQEEENALGRRSGRSSSRSLASSRHTLDGDNESDNEEERKVLEEAHRMEATSKGTVKGSVAGNYMKSSGSYVIPVIIIILFILTQFSASFADFWVSFWTKQEELRSYYENHNFTVDNVGPFSGDLDLVMPNETSLVDQFNSTLNETTVERQTGPVAYLLSTDFCMSIHGILIIAIFVIGITRSVGFFGMAIRASQNMHDGMFKGLINAPMRFFDTNPSGRILNRFSKDMGATDELLPKALLDAGQIILNMLGAIIVTSSVQPLFLIPVLLLGVLFMIIRKIYLKTSKNIKRLEGITKSPVFTHLAASLSGLSTIRAYGAQKELIREFDAHQDIHTASWYMFISTSTSFGLSLDIICLVFMACVTFYFVVIDAGAMGGEVGLAITQTMALTGLLQWGIRQSAEVANQLMSVERILEYRDLEHEKEPTKETQVEKDWPQKGRLEFRQVFYRYFEGAEPVLKGLNFVIHPNEKIGIVGRTGAGKSSLIGALFRLAKIDGDILIDGVNTATVQLQALRSKISIIPQDPVLFSGTLRRNLDPFEEYPDSDLWRALEAVELKDIASGPHGLQSAVAAGGGNYSVGQRQLVCLARAILRNNRILVLDEATANVDPHTDNLIQTTIRERFHDCTVLTIAHRLYTIMDSDRILVMNFGHAEEFDTPYELLQLPNGILKNMVLATGSQEAERLYQLAREKHESSIKES</sequence>
<organism evidence="35 36">
    <name type="scientific">Hermetia illucens</name>
    <name type="common">Black soldier fly</name>
    <dbReference type="NCBI Taxonomy" id="343691"/>
    <lineage>
        <taxon>Eukaryota</taxon>
        <taxon>Metazoa</taxon>
        <taxon>Ecdysozoa</taxon>
        <taxon>Arthropoda</taxon>
        <taxon>Hexapoda</taxon>
        <taxon>Insecta</taxon>
        <taxon>Pterygota</taxon>
        <taxon>Neoptera</taxon>
        <taxon>Endopterygota</taxon>
        <taxon>Diptera</taxon>
        <taxon>Brachycera</taxon>
        <taxon>Stratiomyomorpha</taxon>
        <taxon>Stratiomyidae</taxon>
        <taxon>Hermetiinae</taxon>
        <taxon>Hermetia</taxon>
    </lineage>
</organism>
<evidence type="ECO:0000256" key="26">
    <source>
        <dbReference type="ARBA" id="ARBA00031358"/>
    </source>
</evidence>
<evidence type="ECO:0000256" key="28">
    <source>
        <dbReference type="ARBA" id="ARBA00034073"/>
    </source>
</evidence>
<feature type="domain" description="ABC transporter" evidence="33">
    <location>
        <begin position="1129"/>
        <end position="1361"/>
    </location>
</feature>
<feature type="transmembrane region" description="Helical" evidence="32">
    <location>
        <begin position="88"/>
        <end position="111"/>
    </location>
</feature>
<feature type="region of interest" description="Disordered" evidence="31">
    <location>
        <begin position="447"/>
        <end position="472"/>
    </location>
</feature>
<dbReference type="EMBL" id="LR899014">
    <property type="protein sequence ID" value="CAD7092152.1"/>
    <property type="molecule type" value="Genomic_DNA"/>
</dbReference>
<evidence type="ECO:0000256" key="13">
    <source>
        <dbReference type="ARBA" id="ARBA00022753"/>
    </source>
</evidence>
<dbReference type="InterPro" id="IPR017871">
    <property type="entry name" value="ABC_transporter-like_CS"/>
</dbReference>
<keyword evidence="12" id="KW-0547">Nucleotide-binding</keyword>
<evidence type="ECO:0000256" key="14">
    <source>
        <dbReference type="ARBA" id="ARBA00022824"/>
    </source>
</evidence>
<keyword evidence="22" id="KW-0413">Isomerase</keyword>
<feature type="transmembrane region" description="Helical" evidence="32">
    <location>
        <begin position="951"/>
        <end position="970"/>
    </location>
</feature>
<evidence type="ECO:0000256" key="12">
    <source>
        <dbReference type="ARBA" id="ARBA00022741"/>
    </source>
</evidence>
<dbReference type="InterPro" id="IPR003439">
    <property type="entry name" value="ABC_transporter-like_ATP-bd"/>
</dbReference>
<keyword evidence="18 32" id="KW-0472">Membrane</keyword>
<dbReference type="InterPro" id="IPR027417">
    <property type="entry name" value="P-loop_NTPase"/>
</dbReference>
<evidence type="ECO:0000313" key="35">
    <source>
        <dbReference type="EMBL" id="CAD7092152.1"/>
    </source>
</evidence>
<evidence type="ECO:0000256" key="29">
    <source>
        <dbReference type="ARBA" id="ARBA00044653"/>
    </source>
</evidence>
<dbReference type="OrthoDB" id="6500128at2759"/>
<feature type="compositionally biased region" description="Low complexity" evidence="31">
    <location>
        <begin position="702"/>
        <end position="712"/>
    </location>
</feature>
<comment type="catalytic activity">
    <reaction evidence="24">
        <text>chloride(in) = chloride(out)</text>
        <dbReference type="Rhea" id="RHEA:29823"/>
        <dbReference type="ChEBI" id="CHEBI:17996"/>
    </reaction>
</comment>
<feature type="transmembrane region" description="Helical" evidence="32">
    <location>
        <begin position="344"/>
        <end position="362"/>
    </location>
</feature>
<dbReference type="PROSITE" id="PS50893">
    <property type="entry name" value="ABC_TRANSPORTER_2"/>
    <property type="match status" value="2"/>
</dbReference>
<dbReference type="CDD" id="cd03250">
    <property type="entry name" value="ABCC_MRP_domain1"/>
    <property type="match status" value="1"/>
</dbReference>